<reference evidence="1" key="1">
    <citation type="submission" date="2018-07" db="EMBL/GenBank/DDBJ databases">
        <authorList>
            <consortium name="GenomeTrakr network: Whole genome sequencing for foodborne pathogen traceback"/>
        </authorList>
    </citation>
    <scope>NUCLEOTIDE SEQUENCE [LARGE SCALE GENOMIC DNA]</scope>
    <source>
        <strain evidence="1">CFSAN002851</strain>
    </source>
</reference>
<sequence length="176" mass="20125">MKRLNAGISGIPHPVYRRTVTMLKKKLLRDFLCRNIPYLRDNPEKLWMDTENGIMTASLTPSLSHRESYTLIITLYDYTGSMALLTTMLNMWLRQNEPDIFATEATRHDGCRFETTQINSGNDDITIRLKLTERTIVTEDGNTLKIVQKGEPPLPSGESDPLLIFLEEKPTLQVTL</sequence>
<dbReference type="AlphaFoldDB" id="A0A5U3ERT2"/>
<accession>A0A5U3ERT2</accession>
<dbReference type="InterPro" id="IPR009678">
    <property type="entry name" value="Phage_tail_completion_R"/>
</dbReference>
<dbReference type="EMBL" id="AAGLPX010000013">
    <property type="protein sequence ID" value="EBP3998744.1"/>
    <property type="molecule type" value="Genomic_DNA"/>
</dbReference>
<name>A0A5U3ERT2_SALET</name>
<proteinExistence type="predicted"/>
<dbReference type="Pfam" id="PF06891">
    <property type="entry name" value="P2_Phage_GpR"/>
    <property type="match status" value="1"/>
</dbReference>
<dbReference type="Proteomes" id="UP000839575">
    <property type="component" value="Unassembled WGS sequence"/>
</dbReference>
<comment type="caution">
    <text evidence="1">The sequence shown here is derived from an EMBL/GenBank/DDBJ whole genome shotgun (WGS) entry which is preliminary data.</text>
</comment>
<organism evidence="1">
    <name type="scientific">Salmonella enterica I</name>
    <dbReference type="NCBI Taxonomy" id="59201"/>
    <lineage>
        <taxon>Bacteria</taxon>
        <taxon>Pseudomonadati</taxon>
        <taxon>Pseudomonadota</taxon>
        <taxon>Gammaproteobacteria</taxon>
        <taxon>Enterobacterales</taxon>
        <taxon>Enterobacteriaceae</taxon>
        <taxon>Salmonella</taxon>
    </lineage>
</organism>
<protein>
    <submittedName>
        <fullName evidence="1">Phage tail protein</fullName>
    </submittedName>
</protein>
<evidence type="ECO:0000313" key="1">
    <source>
        <dbReference type="EMBL" id="EBP3998744.1"/>
    </source>
</evidence>
<gene>
    <name evidence="1" type="ORF">S301_08625</name>
</gene>